<dbReference type="GO" id="GO:0016020">
    <property type="term" value="C:membrane"/>
    <property type="evidence" value="ECO:0007669"/>
    <property type="project" value="UniProtKB-SubCell"/>
</dbReference>
<comment type="similarity">
    <text evidence="2">Belongs to the TM2 family.</text>
</comment>
<evidence type="ECO:0000256" key="5">
    <source>
        <dbReference type="ARBA" id="ARBA00022989"/>
    </source>
</evidence>
<comment type="caution">
    <text evidence="10">The sequence shown here is derived from an EMBL/GenBank/DDBJ whole genome shotgun (WGS) entry which is preliminary data.</text>
</comment>
<name>A0A813QC34_9BILA</name>
<evidence type="ECO:0000256" key="6">
    <source>
        <dbReference type="ARBA" id="ARBA00023136"/>
    </source>
</evidence>
<dbReference type="Proteomes" id="UP000663868">
    <property type="component" value="Unassembled WGS sequence"/>
</dbReference>
<dbReference type="PANTHER" id="PTHR21016:SF7">
    <property type="entry name" value="TM2 DOMAIN-CONTAINING PROTEIN 3"/>
    <property type="match status" value="1"/>
</dbReference>
<gene>
    <name evidence="10" type="ORF">IZO911_LOCUS4967</name>
    <name evidence="11" type="ORF">KXQ929_LOCUS41301</name>
</gene>
<keyword evidence="3" id="KW-0812">Transmembrane</keyword>
<dbReference type="AlphaFoldDB" id="A0A813QC34"/>
<evidence type="ECO:0000256" key="3">
    <source>
        <dbReference type="ARBA" id="ARBA00022692"/>
    </source>
</evidence>
<organism evidence="10 12">
    <name type="scientific">Adineta steineri</name>
    <dbReference type="NCBI Taxonomy" id="433720"/>
    <lineage>
        <taxon>Eukaryota</taxon>
        <taxon>Metazoa</taxon>
        <taxon>Spiralia</taxon>
        <taxon>Gnathifera</taxon>
        <taxon>Rotifera</taxon>
        <taxon>Eurotatoria</taxon>
        <taxon>Bdelloidea</taxon>
        <taxon>Adinetida</taxon>
        <taxon>Adinetidae</taxon>
        <taxon>Adineta</taxon>
    </lineage>
</organism>
<keyword evidence="4 8" id="KW-0732">Signal</keyword>
<keyword evidence="7" id="KW-0325">Glycoprotein</keyword>
<evidence type="ECO:0000256" key="4">
    <source>
        <dbReference type="ARBA" id="ARBA00022729"/>
    </source>
</evidence>
<evidence type="ECO:0000259" key="9">
    <source>
        <dbReference type="Pfam" id="PF05154"/>
    </source>
</evidence>
<evidence type="ECO:0000256" key="8">
    <source>
        <dbReference type="SAM" id="SignalP"/>
    </source>
</evidence>
<evidence type="ECO:0000256" key="7">
    <source>
        <dbReference type="ARBA" id="ARBA00023180"/>
    </source>
</evidence>
<dbReference type="InterPro" id="IPR050932">
    <property type="entry name" value="TM2D1-3-like"/>
</dbReference>
<evidence type="ECO:0000256" key="2">
    <source>
        <dbReference type="ARBA" id="ARBA00008284"/>
    </source>
</evidence>
<comment type="subcellular location">
    <subcellularLocation>
        <location evidence="1">Membrane</location>
        <topology evidence="1">Multi-pass membrane protein</topology>
    </subcellularLocation>
</comment>
<protein>
    <recommendedName>
        <fullName evidence="9">TM2 domain-containing protein</fullName>
    </recommendedName>
</protein>
<dbReference type="EMBL" id="CAJOBB010009181">
    <property type="protein sequence ID" value="CAF4223047.1"/>
    <property type="molecule type" value="Genomic_DNA"/>
</dbReference>
<dbReference type="InterPro" id="IPR007829">
    <property type="entry name" value="TM2"/>
</dbReference>
<feature type="signal peptide" evidence="8">
    <location>
        <begin position="1"/>
        <end position="20"/>
    </location>
</feature>
<keyword evidence="6" id="KW-0472">Membrane</keyword>
<dbReference type="Proteomes" id="UP000663860">
    <property type="component" value="Unassembled WGS sequence"/>
</dbReference>
<dbReference type="PANTHER" id="PTHR21016">
    <property type="entry name" value="BETA-AMYLOID BINDING PROTEIN-RELATED"/>
    <property type="match status" value="1"/>
</dbReference>
<reference evidence="10" key="1">
    <citation type="submission" date="2021-02" db="EMBL/GenBank/DDBJ databases">
        <authorList>
            <person name="Nowell W R."/>
        </authorList>
    </citation>
    <scope>NUCLEOTIDE SEQUENCE</scope>
</reference>
<dbReference type="Pfam" id="PF05154">
    <property type="entry name" value="TM2"/>
    <property type="match status" value="1"/>
</dbReference>
<keyword evidence="5" id="KW-1133">Transmembrane helix</keyword>
<evidence type="ECO:0000313" key="12">
    <source>
        <dbReference type="Proteomes" id="UP000663860"/>
    </source>
</evidence>
<evidence type="ECO:0000256" key="1">
    <source>
        <dbReference type="ARBA" id="ARBA00004141"/>
    </source>
</evidence>
<dbReference type="EMBL" id="CAJNOE010000028">
    <property type="protein sequence ID" value="CAF0765429.1"/>
    <property type="molecule type" value="Genomic_DNA"/>
</dbReference>
<proteinExistence type="inferred from homology"/>
<feature type="chain" id="PRO_5035597225" description="TM2 domain-containing protein" evidence="8">
    <location>
        <begin position="21"/>
        <end position="203"/>
    </location>
</feature>
<evidence type="ECO:0000313" key="11">
    <source>
        <dbReference type="EMBL" id="CAF4223047.1"/>
    </source>
</evidence>
<feature type="domain" description="TM2" evidence="9">
    <location>
        <begin position="138"/>
        <end position="186"/>
    </location>
</feature>
<accession>A0A813QC34</accession>
<evidence type="ECO:0000313" key="10">
    <source>
        <dbReference type="EMBL" id="CAF0765429.1"/>
    </source>
</evidence>
<sequence length="203" mass="22780">MVNVNFILLIFIETFSLTTSRCNLRGLISCNEVPIECLDCSLTIDCIYGQQISSSCRMLNGSCLSNNDKPVSSFQRLYICQYCYQIALDELTCTPNIACRRHQNSNRYKSNCTISDNTQLCLGSRTFYRNIECNWTSGNKKSNTLLLSIFLGGLGFDRIYLGHIKEAFGKIFSFGGLGIWTLIDSILIACGYLTPDDGSVYIE</sequence>